<evidence type="ECO:0000313" key="1">
    <source>
        <dbReference type="EMBL" id="KAJ5191475.1"/>
    </source>
</evidence>
<comment type="caution">
    <text evidence="1">The sequence shown here is derived from an EMBL/GenBank/DDBJ whole genome shotgun (WGS) entry which is preliminary data.</text>
</comment>
<dbReference type="RefSeq" id="XP_058304415.1">
    <property type="nucleotide sequence ID" value="XM_058457516.1"/>
</dbReference>
<reference evidence="1" key="2">
    <citation type="journal article" date="2023" name="IMA Fungus">
        <title>Comparative genomic study of the Penicillium genus elucidates a diverse pangenome and 15 lateral gene transfer events.</title>
        <authorList>
            <person name="Petersen C."/>
            <person name="Sorensen T."/>
            <person name="Nielsen M.R."/>
            <person name="Sondergaard T.E."/>
            <person name="Sorensen J.L."/>
            <person name="Fitzpatrick D.A."/>
            <person name="Frisvad J.C."/>
            <person name="Nielsen K.L."/>
        </authorList>
    </citation>
    <scope>NUCLEOTIDE SEQUENCE</scope>
    <source>
        <strain evidence="1">IBT 15544</strain>
    </source>
</reference>
<dbReference type="OrthoDB" id="648861at2759"/>
<name>A0A9W9JAR9_9EURO</name>
<keyword evidence="2" id="KW-1185">Reference proteome</keyword>
<protein>
    <submittedName>
        <fullName evidence="1">Uncharacterized protein</fullName>
    </submittedName>
</protein>
<gene>
    <name evidence="1" type="ORF">N7498_010460</name>
</gene>
<accession>A0A9W9JAR9</accession>
<evidence type="ECO:0000313" key="2">
    <source>
        <dbReference type="Proteomes" id="UP001150904"/>
    </source>
</evidence>
<dbReference type="Proteomes" id="UP001150904">
    <property type="component" value="Unassembled WGS sequence"/>
</dbReference>
<reference evidence="1" key="1">
    <citation type="submission" date="2022-12" db="EMBL/GenBank/DDBJ databases">
        <authorList>
            <person name="Petersen C."/>
        </authorList>
    </citation>
    <scope>NUCLEOTIDE SEQUENCE</scope>
    <source>
        <strain evidence="1">IBT 15544</strain>
    </source>
</reference>
<organism evidence="1 2">
    <name type="scientific">Penicillium cinerascens</name>
    <dbReference type="NCBI Taxonomy" id="70096"/>
    <lineage>
        <taxon>Eukaryota</taxon>
        <taxon>Fungi</taxon>
        <taxon>Dikarya</taxon>
        <taxon>Ascomycota</taxon>
        <taxon>Pezizomycotina</taxon>
        <taxon>Eurotiomycetes</taxon>
        <taxon>Eurotiomycetidae</taxon>
        <taxon>Eurotiales</taxon>
        <taxon>Aspergillaceae</taxon>
        <taxon>Penicillium</taxon>
    </lineage>
</organism>
<dbReference type="AlphaFoldDB" id="A0A9W9JAR9"/>
<sequence>MAILMDLKAVPTLRGARKKQSYLSECFGNGLPKEENDEDLRKERCREKFDMLSFFLSRVRTFEKWDLETQSRRDGEPLLVELREAKIDALRADLARIQAECELAFPNQRVSSLSHEDIDSSMFHIMTAKALCLCSTIMLHRAIDSTVRTDPEAQSAARNLIRIARLFRKAKRLETPCSVIWPLPIFIAGIEIADEIYQDWTVEYMRELGHWGAHVVKGRELMEQTLRWQEKHGRRASITDYLVQY</sequence>
<dbReference type="InterPro" id="IPR021858">
    <property type="entry name" value="Fun_TF"/>
</dbReference>
<dbReference type="EMBL" id="JAPQKR010000016">
    <property type="protein sequence ID" value="KAJ5191475.1"/>
    <property type="molecule type" value="Genomic_DNA"/>
</dbReference>
<proteinExistence type="predicted"/>
<dbReference type="GeneID" id="83184817"/>
<dbReference type="Pfam" id="PF11951">
    <property type="entry name" value="Fungal_trans_2"/>
    <property type="match status" value="1"/>
</dbReference>